<organism evidence="2 3">
    <name type="scientific">Hibiscus sabdariffa</name>
    <name type="common">roselle</name>
    <dbReference type="NCBI Taxonomy" id="183260"/>
    <lineage>
        <taxon>Eukaryota</taxon>
        <taxon>Viridiplantae</taxon>
        <taxon>Streptophyta</taxon>
        <taxon>Embryophyta</taxon>
        <taxon>Tracheophyta</taxon>
        <taxon>Spermatophyta</taxon>
        <taxon>Magnoliopsida</taxon>
        <taxon>eudicotyledons</taxon>
        <taxon>Gunneridae</taxon>
        <taxon>Pentapetalae</taxon>
        <taxon>rosids</taxon>
        <taxon>malvids</taxon>
        <taxon>Malvales</taxon>
        <taxon>Malvaceae</taxon>
        <taxon>Malvoideae</taxon>
        <taxon>Hibiscus</taxon>
    </lineage>
</organism>
<evidence type="ECO:0000313" key="2">
    <source>
        <dbReference type="EMBL" id="KAK9012743.1"/>
    </source>
</evidence>
<sequence length="76" mass="8344">MGKQAKNGTGTKQPAKESGSSWSPAMDGILEPSSVEQTLMEARSRSYERRRLKAFQEICPELELSKTGIEGATSRK</sequence>
<name>A0ABR2RIT9_9ROSI</name>
<gene>
    <name evidence="2" type="ORF">V6N11_040780</name>
</gene>
<feature type="compositionally biased region" description="Polar residues" evidence="1">
    <location>
        <begin position="1"/>
        <end position="23"/>
    </location>
</feature>
<dbReference type="Proteomes" id="UP001396334">
    <property type="component" value="Unassembled WGS sequence"/>
</dbReference>
<reference evidence="2 3" key="1">
    <citation type="journal article" date="2024" name="G3 (Bethesda)">
        <title>Genome assembly of Hibiscus sabdariffa L. provides insights into metabolisms of medicinal natural products.</title>
        <authorList>
            <person name="Kim T."/>
        </authorList>
    </citation>
    <scope>NUCLEOTIDE SEQUENCE [LARGE SCALE GENOMIC DNA]</scope>
    <source>
        <strain evidence="2">TK-2024</strain>
        <tissue evidence="2">Old leaves</tissue>
    </source>
</reference>
<feature type="region of interest" description="Disordered" evidence="1">
    <location>
        <begin position="1"/>
        <end position="35"/>
    </location>
</feature>
<accession>A0ABR2RIT9</accession>
<evidence type="ECO:0000313" key="3">
    <source>
        <dbReference type="Proteomes" id="UP001396334"/>
    </source>
</evidence>
<protein>
    <submittedName>
        <fullName evidence="2">Uncharacterized protein</fullName>
    </submittedName>
</protein>
<keyword evidence="3" id="KW-1185">Reference proteome</keyword>
<comment type="caution">
    <text evidence="2">The sequence shown here is derived from an EMBL/GenBank/DDBJ whole genome shotgun (WGS) entry which is preliminary data.</text>
</comment>
<evidence type="ECO:0000256" key="1">
    <source>
        <dbReference type="SAM" id="MobiDB-lite"/>
    </source>
</evidence>
<dbReference type="EMBL" id="JBBPBN010000022">
    <property type="protein sequence ID" value="KAK9012743.1"/>
    <property type="molecule type" value="Genomic_DNA"/>
</dbReference>
<proteinExistence type="predicted"/>